<evidence type="ECO:0000259" key="8">
    <source>
        <dbReference type="Pfam" id="PF04116"/>
    </source>
</evidence>
<feature type="transmembrane region" description="Helical" evidence="7">
    <location>
        <begin position="47"/>
        <end position="73"/>
    </location>
</feature>
<comment type="caution">
    <text evidence="9">The sequence shown here is derived from an EMBL/GenBank/DDBJ whole genome shotgun (WGS) entry which is preliminary data.</text>
</comment>
<accession>A0A969WEL0</accession>
<proteinExistence type="predicted"/>
<evidence type="ECO:0000313" key="9">
    <source>
        <dbReference type="EMBL" id="NKF24603.1"/>
    </source>
</evidence>
<dbReference type="AlphaFoldDB" id="A0A969WEL0"/>
<evidence type="ECO:0000313" key="10">
    <source>
        <dbReference type="Proteomes" id="UP000653472"/>
    </source>
</evidence>
<evidence type="ECO:0000256" key="3">
    <source>
        <dbReference type="ARBA" id="ARBA00022989"/>
    </source>
</evidence>
<gene>
    <name evidence="9" type="ORF">G7Y82_20030</name>
</gene>
<keyword evidence="5" id="KW-0443">Lipid metabolism</keyword>
<dbReference type="Proteomes" id="UP000653472">
    <property type="component" value="Unassembled WGS sequence"/>
</dbReference>
<feature type="transmembrane region" description="Helical" evidence="7">
    <location>
        <begin position="142"/>
        <end position="168"/>
    </location>
</feature>
<organism evidence="9 10">
    <name type="scientific">Solimonas marina</name>
    <dbReference type="NCBI Taxonomy" id="2714601"/>
    <lineage>
        <taxon>Bacteria</taxon>
        <taxon>Pseudomonadati</taxon>
        <taxon>Pseudomonadota</taxon>
        <taxon>Gammaproteobacteria</taxon>
        <taxon>Nevskiales</taxon>
        <taxon>Nevskiaceae</taxon>
        <taxon>Solimonas</taxon>
    </lineage>
</organism>
<keyword evidence="2 7" id="KW-0812">Transmembrane</keyword>
<keyword evidence="3 7" id="KW-1133">Transmembrane helix</keyword>
<evidence type="ECO:0000256" key="2">
    <source>
        <dbReference type="ARBA" id="ARBA00022692"/>
    </source>
</evidence>
<dbReference type="GO" id="GO:0050479">
    <property type="term" value="F:glyceryl-ether monooxygenase activity"/>
    <property type="evidence" value="ECO:0007669"/>
    <property type="project" value="TreeGrafter"/>
</dbReference>
<reference evidence="9" key="1">
    <citation type="submission" date="2020-03" db="EMBL/GenBank/DDBJ databases">
        <title>Solimonas marina sp. nov., isolated from deep seawater of the Pacific Ocean.</title>
        <authorList>
            <person name="Liu X."/>
            <person name="Lai Q."/>
            <person name="Sun F."/>
            <person name="Gai Y."/>
            <person name="Li G."/>
            <person name="Shao Z."/>
        </authorList>
    </citation>
    <scope>NUCLEOTIDE SEQUENCE</scope>
    <source>
        <strain evidence="9">C16B3</strain>
    </source>
</reference>
<keyword evidence="6 7" id="KW-0472">Membrane</keyword>
<evidence type="ECO:0000256" key="1">
    <source>
        <dbReference type="ARBA" id="ARBA00004127"/>
    </source>
</evidence>
<protein>
    <submittedName>
        <fullName evidence="9">Sterol desaturase family protein</fullName>
    </submittedName>
</protein>
<dbReference type="PANTHER" id="PTHR21624:SF1">
    <property type="entry name" value="ALKYLGLYCEROL MONOOXYGENASE"/>
    <property type="match status" value="1"/>
</dbReference>
<dbReference type="GO" id="GO:0005506">
    <property type="term" value="F:iron ion binding"/>
    <property type="evidence" value="ECO:0007669"/>
    <property type="project" value="InterPro"/>
</dbReference>
<dbReference type="InterPro" id="IPR006694">
    <property type="entry name" value="Fatty_acid_hydroxylase"/>
</dbReference>
<dbReference type="GO" id="GO:0012505">
    <property type="term" value="C:endomembrane system"/>
    <property type="evidence" value="ECO:0007669"/>
    <property type="project" value="UniProtKB-SubCell"/>
</dbReference>
<name>A0A969WEL0_9GAMM</name>
<evidence type="ECO:0000256" key="6">
    <source>
        <dbReference type="ARBA" id="ARBA00023136"/>
    </source>
</evidence>
<keyword evidence="4" id="KW-0560">Oxidoreductase</keyword>
<evidence type="ECO:0000256" key="5">
    <source>
        <dbReference type="ARBA" id="ARBA00023098"/>
    </source>
</evidence>
<feature type="transmembrane region" description="Helical" evidence="7">
    <location>
        <begin position="12"/>
        <end position="32"/>
    </location>
</feature>
<comment type="subcellular location">
    <subcellularLocation>
        <location evidence="1">Endomembrane system</location>
        <topology evidence="1">Multi-pass membrane protein</topology>
    </subcellularLocation>
</comment>
<evidence type="ECO:0000256" key="4">
    <source>
        <dbReference type="ARBA" id="ARBA00023002"/>
    </source>
</evidence>
<dbReference type="GO" id="GO:0016020">
    <property type="term" value="C:membrane"/>
    <property type="evidence" value="ECO:0007669"/>
    <property type="project" value="GOC"/>
</dbReference>
<keyword evidence="10" id="KW-1185">Reference proteome</keyword>
<dbReference type="RefSeq" id="WP_168149912.1">
    <property type="nucleotide sequence ID" value="NZ_JAAVXB010000017.1"/>
</dbReference>
<dbReference type="PANTHER" id="PTHR21624">
    <property type="entry name" value="STEROL DESATURASE-RELATED PROTEIN"/>
    <property type="match status" value="1"/>
</dbReference>
<feature type="transmembrane region" description="Helical" evidence="7">
    <location>
        <begin position="85"/>
        <end position="101"/>
    </location>
</feature>
<sequence>MIELLHGAPQRHPLMLMLLMGIAFAEIAWLAWRRRGGYSWLDSGTSMAIAVGNLLIRPLNLLLLAPLFAWVYAHRLFDPQLQGPWAFLGVVLLVDFIYYVFHRSSHMLRWMWATHGVHHSSTELNLSAAYRLGWTELLSGTWLFLLLPVGFGISPTWVTAAFALNLLYQFVLHSRLVGRLGPLEWVFNTPTHHRVHHAMNEELLDRNFGGILIVWDRLFGTFAAAPDESALRYGIAGRAPRYNPFAVAFGEWRAMFAELRDAQGLKARLRVLTG</sequence>
<dbReference type="InterPro" id="IPR051689">
    <property type="entry name" value="Sterol_desaturase/TMEM195"/>
</dbReference>
<feature type="domain" description="Fatty acid hydroxylase" evidence="8">
    <location>
        <begin position="88"/>
        <end position="221"/>
    </location>
</feature>
<dbReference type="Pfam" id="PF04116">
    <property type="entry name" value="FA_hydroxylase"/>
    <property type="match status" value="1"/>
</dbReference>
<evidence type="ECO:0000256" key="7">
    <source>
        <dbReference type="SAM" id="Phobius"/>
    </source>
</evidence>
<dbReference type="GO" id="GO:0008610">
    <property type="term" value="P:lipid biosynthetic process"/>
    <property type="evidence" value="ECO:0007669"/>
    <property type="project" value="InterPro"/>
</dbReference>
<dbReference type="EMBL" id="JAAVXB010000017">
    <property type="protein sequence ID" value="NKF24603.1"/>
    <property type="molecule type" value="Genomic_DNA"/>
</dbReference>
<dbReference type="GO" id="GO:0006643">
    <property type="term" value="P:membrane lipid metabolic process"/>
    <property type="evidence" value="ECO:0007669"/>
    <property type="project" value="TreeGrafter"/>
</dbReference>